<dbReference type="PROSITE" id="PS51061">
    <property type="entry name" value="R3H"/>
    <property type="match status" value="1"/>
</dbReference>
<evidence type="ECO:0000256" key="5">
    <source>
        <dbReference type="ARBA" id="ARBA00023316"/>
    </source>
</evidence>
<accession>A0AAF1BM49</accession>
<evidence type="ECO:0000256" key="2">
    <source>
        <dbReference type="ARBA" id="ARBA00022884"/>
    </source>
</evidence>
<keyword evidence="4 6" id="KW-0143">Chaperone</keyword>
<sequence length="285" mass="32714">MYKVYRGETVEDALQKGLNDLNVEESDISIDVLQQGSKGFLGLMKKEAEVKLTIINPELKQLNTIEAVQMRHLEDSIEETTELEVIEQEVVEEETDVNQLDTVEEVVGMKEDTVEQHEEQLDDSYEETDVQTPKFTFDEAVESTANYIQSVVNEMGISNYTDYTVDDRTVMINVFADKAAKVIGKRGSTLNALSEIGQHYFNRIYKGYGRIIIDTENYREKREEILENLAINMSKKAVRTNLPVHLEPMPAYERKIIHNALYNVTNIKTYSAGKEPNRHIVIERE</sequence>
<dbReference type="GO" id="GO:0008360">
    <property type="term" value="P:regulation of cell shape"/>
    <property type="evidence" value="ECO:0007669"/>
    <property type="project" value="UniProtKB-KW"/>
</dbReference>
<dbReference type="Gene3D" id="3.30.1370.50">
    <property type="entry name" value="R3H-like domain"/>
    <property type="match status" value="1"/>
</dbReference>
<evidence type="ECO:0000256" key="6">
    <source>
        <dbReference type="HAMAP-Rule" id="MF_00867"/>
    </source>
</evidence>
<reference evidence="10" key="1">
    <citation type="submission" date="2017-09" db="EMBL/GenBank/DDBJ databases">
        <title>Bacterial strain isolated from the female urinary microbiota.</title>
        <authorList>
            <person name="Thomas-White K."/>
            <person name="Kumar N."/>
            <person name="Forster S."/>
            <person name="Putonti C."/>
            <person name="Lawley T."/>
            <person name="Wolfe A.J."/>
        </authorList>
    </citation>
    <scope>NUCLEOTIDE SEQUENCE [LARGE SCALE GENOMIC DNA]</scope>
    <source>
        <strain evidence="10">UMB0959</strain>
    </source>
</reference>
<dbReference type="InterPro" id="IPR001374">
    <property type="entry name" value="R3H_dom"/>
</dbReference>
<dbReference type="InterPro" id="IPR015946">
    <property type="entry name" value="KH_dom-like_a/b"/>
</dbReference>
<keyword evidence="2 6" id="KW-0694">RNA-binding</keyword>
<comment type="subcellular location">
    <subcellularLocation>
        <location evidence="6">Cytoplasm</location>
    </subcellularLocation>
</comment>
<keyword evidence="7" id="KW-0175">Coiled coil</keyword>
<dbReference type="PANTHER" id="PTHR35800">
    <property type="entry name" value="PROTEIN JAG"/>
    <property type="match status" value="1"/>
</dbReference>
<dbReference type="InterPro" id="IPR036867">
    <property type="entry name" value="R3H_dom_sf"/>
</dbReference>
<name>A0AAF1BM49_9STAP</name>
<comment type="domain">
    <text evidence="6">Has an N-terminal Jag-N domain and 2 RNA-binding domains (KH and R3H).</text>
</comment>
<keyword evidence="3 6" id="KW-0133">Cell shape</keyword>
<dbReference type="SMART" id="SM01245">
    <property type="entry name" value="Jag_N"/>
    <property type="match status" value="1"/>
</dbReference>
<dbReference type="Pfam" id="PF14804">
    <property type="entry name" value="Jag_N"/>
    <property type="match status" value="1"/>
</dbReference>
<dbReference type="GO" id="GO:0071555">
    <property type="term" value="P:cell wall organization"/>
    <property type="evidence" value="ECO:0007669"/>
    <property type="project" value="UniProtKB-KW"/>
</dbReference>
<dbReference type="GO" id="GO:0005737">
    <property type="term" value="C:cytoplasm"/>
    <property type="evidence" value="ECO:0007669"/>
    <property type="project" value="UniProtKB-SubCell"/>
</dbReference>
<dbReference type="InterPro" id="IPR034079">
    <property type="entry name" value="R3H_KhpB"/>
</dbReference>
<evidence type="ECO:0000313" key="10">
    <source>
        <dbReference type="Proteomes" id="UP000243626"/>
    </source>
</evidence>
<organism evidence="9 10">
    <name type="scientific">Nosocomiicoccus massiliensis</name>
    <dbReference type="NCBI Taxonomy" id="1232430"/>
    <lineage>
        <taxon>Bacteria</taxon>
        <taxon>Bacillati</taxon>
        <taxon>Bacillota</taxon>
        <taxon>Bacilli</taxon>
        <taxon>Bacillales</taxon>
        <taxon>Staphylococcaceae</taxon>
        <taxon>Nosocomiicoccus</taxon>
    </lineage>
</organism>
<dbReference type="Proteomes" id="UP000243626">
    <property type="component" value="Chromosome"/>
</dbReference>
<keyword evidence="5 6" id="KW-0961">Cell wall biogenesis/degradation</keyword>
<dbReference type="Gene3D" id="3.30.300.20">
    <property type="match status" value="1"/>
</dbReference>
<evidence type="ECO:0000256" key="4">
    <source>
        <dbReference type="ARBA" id="ARBA00023186"/>
    </source>
</evidence>
<dbReference type="CDD" id="cd02414">
    <property type="entry name" value="KH-II_Jag"/>
    <property type="match status" value="1"/>
</dbReference>
<evidence type="ECO:0000256" key="1">
    <source>
        <dbReference type="ARBA" id="ARBA00022490"/>
    </source>
</evidence>
<reference evidence="9 10" key="2">
    <citation type="submission" date="2023-10" db="EMBL/GenBank/DDBJ databases">
        <authorList>
            <person name="Choi B."/>
        </authorList>
    </citation>
    <scope>NUCLEOTIDE SEQUENCE [LARGE SCALE GENOMIC DNA]</scope>
    <source>
        <strain evidence="9 10">UMB0959</strain>
    </source>
</reference>
<comment type="function">
    <text evidence="6">A probable RNA chaperone. Forms a complex with KhpA which binds to cellular RNA and controls its expression. Plays a role in peptidoglycan (PG) homeostasis and cell length regulation.</text>
</comment>
<dbReference type="InterPro" id="IPR032782">
    <property type="entry name" value="KhpB_N"/>
</dbReference>
<dbReference type="InterPro" id="IPR039247">
    <property type="entry name" value="KhpB"/>
</dbReference>
<keyword evidence="10" id="KW-1185">Reference proteome</keyword>
<feature type="coiled-coil region" evidence="7">
    <location>
        <begin position="83"/>
        <end position="120"/>
    </location>
</feature>
<dbReference type="NCBIfam" id="NF041568">
    <property type="entry name" value="Jag_EloR"/>
    <property type="match status" value="1"/>
</dbReference>
<dbReference type="Pfam" id="PF01424">
    <property type="entry name" value="R3H"/>
    <property type="match status" value="1"/>
</dbReference>
<dbReference type="PANTHER" id="PTHR35800:SF1">
    <property type="entry name" value="RNA-BINDING PROTEIN KHPB"/>
    <property type="match status" value="1"/>
</dbReference>
<dbReference type="CDD" id="cd02644">
    <property type="entry name" value="R3H_jag"/>
    <property type="match status" value="1"/>
</dbReference>
<dbReference type="InterPro" id="IPR038247">
    <property type="entry name" value="Jag_N_dom_sf"/>
</dbReference>
<dbReference type="SUPFAM" id="SSF82708">
    <property type="entry name" value="R3H domain"/>
    <property type="match status" value="1"/>
</dbReference>
<proteinExistence type="inferred from homology"/>
<gene>
    <name evidence="9" type="primary">jag</name>
    <name evidence="6" type="synonym">eloR</name>
    <name evidence="6" type="synonym">khpB</name>
    <name evidence="9" type="ORF">CJ229_006230</name>
</gene>
<dbReference type="AlphaFoldDB" id="A0AAF1BM49"/>
<evidence type="ECO:0000259" key="8">
    <source>
        <dbReference type="PROSITE" id="PS51061"/>
    </source>
</evidence>
<dbReference type="GO" id="GO:0009252">
    <property type="term" value="P:peptidoglycan biosynthetic process"/>
    <property type="evidence" value="ECO:0007669"/>
    <property type="project" value="UniProtKB-UniRule"/>
</dbReference>
<evidence type="ECO:0000256" key="3">
    <source>
        <dbReference type="ARBA" id="ARBA00022960"/>
    </source>
</evidence>
<dbReference type="SMART" id="SM00393">
    <property type="entry name" value="R3H"/>
    <property type="match status" value="1"/>
</dbReference>
<dbReference type="EMBL" id="CP136964">
    <property type="protein sequence ID" value="WOS95689.1"/>
    <property type="molecule type" value="Genomic_DNA"/>
</dbReference>
<dbReference type="GO" id="GO:0003723">
    <property type="term" value="F:RNA binding"/>
    <property type="evidence" value="ECO:0007669"/>
    <property type="project" value="UniProtKB-UniRule"/>
</dbReference>
<protein>
    <recommendedName>
        <fullName evidence="6">RNA-binding protein KhpB</fullName>
    </recommendedName>
    <alternativeName>
        <fullName evidence="6">RNA-binding protein EloR</fullName>
    </alternativeName>
</protein>
<dbReference type="KEGG" id="nmy:CJ229_006230"/>
<evidence type="ECO:0000313" key="9">
    <source>
        <dbReference type="EMBL" id="WOS95689.1"/>
    </source>
</evidence>
<keyword evidence="1 6" id="KW-0963">Cytoplasm</keyword>
<dbReference type="Gene3D" id="3.30.30.80">
    <property type="entry name" value="probable RNA-binding protein from clostridium symbiosum atcc 14940"/>
    <property type="match status" value="1"/>
</dbReference>
<dbReference type="RefSeq" id="WP_070709152.1">
    <property type="nucleotide sequence ID" value="NZ_CP136964.1"/>
</dbReference>
<comment type="similarity">
    <text evidence="6">Belongs to the KhpB RNA-binding protein family.</text>
</comment>
<evidence type="ECO:0000256" key="7">
    <source>
        <dbReference type="SAM" id="Coils"/>
    </source>
</evidence>
<dbReference type="InterPro" id="IPR038008">
    <property type="entry name" value="Jag_KH"/>
</dbReference>
<comment type="subunit">
    <text evidence="6">Forms a complex with KhpA.</text>
</comment>
<comment type="caution">
    <text evidence="6">Lacks conserved residue(s) required for the propagation of feature annotation.</text>
</comment>
<dbReference type="HAMAP" id="MF_00867">
    <property type="entry name" value="KhpB"/>
    <property type="match status" value="1"/>
</dbReference>
<feature type="domain" description="R3H" evidence="8">
    <location>
        <begin position="220"/>
        <end position="285"/>
    </location>
</feature>